<reference evidence="7 8" key="1">
    <citation type="submission" date="2013-06" db="EMBL/GenBank/DDBJ databases">
        <authorList>
            <person name="Weinstock G."/>
            <person name="Sodergren E."/>
            <person name="Lobos E.A."/>
            <person name="Fulton L."/>
            <person name="Fulton R."/>
            <person name="Courtney L."/>
            <person name="Fronick C."/>
            <person name="O'Laughlin M."/>
            <person name="Godfrey J."/>
            <person name="Wilson R.M."/>
            <person name="Miner T."/>
            <person name="Farmer C."/>
            <person name="Delehaunty K."/>
            <person name="Cordes M."/>
            <person name="Minx P."/>
            <person name="Tomlinson C."/>
            <person name="Chen J."/>
            <person name="Wollam A."/>
            <person name="Pepin K.H."/>
            <person name="Bhonagiri V."/>
            <person name="Zhang X."/>
            <person name="Warren W."/>
            <person name="Mitreva M."/>
            <person name="Mardis E.R."/>
            <person name="Wilson R.K."/>
        </authorList>
    </citation>
    <scope>NUCLEOTIDE SEQUENCE [LARGE SCALE GENOMIC DNA]</scope>
    <source>
        <strain evidence="7 8">ATCC 29426</strain>
    </source>
</reference>
<comment type="function">
    <text evidence="6">Catalyzes the hydrolysis of glutamine to glutamate and ammonia as part of the biosynthesis of pyridoxal 5'-phosphate. The resulting ammonia molecule is channeled to the active site of PdxS.</text>
</comment>
<evidence type="ECO:0000313" key="8">
    <source>
        <dbReference type="Proteomes" id="UP000016660"/>
    </source>
</evidence>
<dbReference type="PROSITE" id="PS01236">
    <property type="entry name" value="PDXT_SNO_1"/>
    <property type="match status" value="1"/>
</dbReference>
<comment type="similarity">
    <text evidence="1 6">Belongs to the glutaminase PdxT/SNO family.</text>
</comment>
<comment type="caution">
    <text evidence="7">The sequence shown here is derived from an EMBL/GenBank/DDBJ whole genome shotgun (WGS) entry which is preliminary data.</text>
</comment>
<protein>
    <recommendedName>
        <fullName evidence="6">Pyridoxal 5'-phosphate synthase subunit PdxT</fullName>
        <ecNumber evidence="6">4.3.3.6</ecNumber>
    </recommendedName>
    <alternativeName>
        <fullName evidence="6">Pdx2</fullName>
    </alternativeName>
    <alternativeName>
        <fullName evidence="6">Pyridoxal 5'-phosphate synthase glutaminase subunit</fullName>
        <ecNumber evidence="6">3.5.1.2</ecNumber>
    </alternativeName>
</protein>
<comment type="catalytic activity">
    <reaction evidence="5 6">
        <text>L-glutamine + H2O = L-glutamate + NH4(+)</text>
        <dbReference type="Rhea" id="RHEA:15889"/>
        <dbReference type="ChEBI" id="CHEBI:15377"/>
        <dbReference type="ChEBI" id="CHEBI:28938"/>
        <dbReference type="ChEBI" id="CHEBI:29985"/>
        <dbReference type="ChEBI" id="CHEBI:58359"/>
        <dbReference type="EC" id="3.5.1.2"/>
    </reaction>
</comment>
<evidence type="ECO:0000256" key="5">
    <source>
        <dbReference type="ARBA" id="ARBA00049534"/>
    </source>
</evidence>
<gene>
    <name evidence="6" type="primary">pdxT</name>
    <name evidence="7" type="ORF">HMPREF0653_01849</name>
</gene>
<dbReference type="PROSITE" id="PS51130">
    <property type="entry name" value="PDXT_SNO_2"/>
    <property type="match status" value="1"/>
</dbReference>
<dbReference type="HAMAP" id="MF_01615">
    <property type="entry name" value="PdxT"/>
    <property type="match status" value="1"/>
</dbReference>
<feature type="active site" description="Charge relay system" evidence="6">
    <location>
        <position position="179"/>
    </location>
</feature>
<dbReference type="PROSITE" id="PS51273">
    <property type="entry name" value="GATASE_TYPE_1"/>
    <property type="match status" value="1"/>
</dbReference>
<feature type="binding site" evidence="6">
    <location>
        <begin position="141"/>
        <end position="142"/>
    </location>
    <ligand>
        <name>L-glutamine</name>
        <dbReference type="ChEBI" id="CHEBI:58359"/>
    </ligand>
</feature>
<comment type="subunit">
    <text evidence="6">In the presence of PdxS, forms a dodecamer of heterodimers. Only shows activity in the heterodimer.</text>
</comment>
<evidence type="ECO:0000256" key="2">
    <source>
        <dbReference type="ARBA" id="ARBA00022801"/>
    </source>
</evidence>
<feature type="active site" description="Charge relay system" evidence="6">
    <location>
        <position position="177"/>
    </location>
</feature>
<evidence type="ECO:0000313" key="7">
    <source>
        <dbReference type="EMBL" id="ERJ75483.1"/>
    </source>
</evidence>
<evidence type="ECO:0000256" key="4">
    <source>
        <dbReference type="ARBA" id="ARBA00023239"/>
    </source>
</evidence>
<feature type="active site" description="Nucleophile" evidence="6">
    <location>
        <position position="84"/>
    </location>
</feature>
<dbReference type="EC" id="3.5.1.2" evidence="6"/>
<dbReference type="SUPFAM" id="SSF52317">
    <property type="entry name" value="Class I glutamine amidotransferase-like"/>
    <property type="match status" value="1"/>
</dbReference>
<dbReference type="PIRSF" id="PIRSF005639">
    <property type="entry name" value="Glut_amidoT_SNO"/>
    <property type="match status" value="1"/>
</dbReference>
<feature type="binding site" evidence="6">
    <location>
        <position position="113"/>
    </location>
    <ligand>
        <name>L-glutamine</name>
        <dbReference type="ChEBI" id="CHEBI:58359"/>
    </ligand>
</feature>
<dbReference type="PANTHER" id="PTHR31559">
    <property type="entry name" value="PYRIDOXAL 5'-PHOSPHATE SYNTHASE SUBUNIT SNO"/>
    <property type="match status" value="1"/>
</dbReference>
<keyword evidence="4 6" id="KW-0456">Lyase</keyword>
<dbReference type="Proteomes" id="UP000016660">
    <property type="component" value="Unassembled WGS sequence"/>
</dbReference>
<comment type="pathway">
    <text evidence="6">Cofactor biosynthesis; pyridoxal 5'-phosphate biosynthesis.</text>
</comment>
<dbReference type="Pfam" id="PF01174">
    <property type="entry name" value="SNO"/>
    <property type="match status" value="1"/>
</dbReference>
<accession>A0ABN0NQZ1</accession>
<organism evidence="7 8">
    <name type="scientific">Prevotella disiens JCM 6334 = ATCC 29426</name>
    <dbReference type="NCBI Taxonomy" id="1235811"/>
    <lineage>
        <taxon>Bacteria</taxon>
        <taxon>Pseudomonadati</taxon>
        <taxon>Bacteroidota</taxon>
        <taxon>Bacteroidia</taxon>
        <taxon>Bacteroidales</taxon>
        <taxon>Prevotellaceae</taxon>
        <taxon>Prevotella</taxon>
    </lineage>
</organism>
<sequence length="195" mass="21596">MANKRMKIAILALQGSFAEHEKIMQRLGHETFEVRQASDWDKQKDGLIIPGGESTVMLKLLHELNLFEPIKKDIENGLPVYGTCAGLIILSKEVEDAKSPYDRFATMNISTCRNAYGRQMGSFAAIAPMKGIAEPVPMTFIRAPYIDKVGEGVEVLAEVDGHIVAARQGNQLVTAFHPELGEDTRIHELFASMLK</sequence>
<dbReference type="EC" id="4.3.3.6" evidence="6"/>
<dbReference type="CDD" id="cd01749">
    <property type="entry name" value="GATase1_PB"/>
    <property type="match status" value="1"/>
</dbReference>
<evidence type="ECO:0000256" key="3">
    <source>
        <dbReference type="ARBA" id="ARBA00022962"/>
    </source>
</evidence>
<keyword evidence="3 6" id="KW-0315">Glutamine amidotransferase</keyword>
<feature type="binding site" evidence="6">
    <location>
        <begin position="52"/>
        <end position="54"/>
    </location>
    <ligand>
        <name>L-glutamine</name>
        <dbReference type="ChEBI" id="CHEBI:58359"/>
    </ligand>
</feature>
<keyword evidence="8" id="KW-1185">Reference proteome</keyword>
<proteinExistence type="inferred from homology"/>
<keyword evidence="2 6" id="KW-0378">Hydrolase</keyword>
<dbReference type="InterPro" id="IPR029062">
    <property type="entry name" value="Class_I_gatase-like"/>
</dbReference>
<dbReference type="Gene3D" id="3.40.50.880">
    <property type="match status" value="1"/>
</dbReference>
<dbReference type="NCBIfam" id="TIGR03800">
    <property type="entry name" value="PLP_synth_Pdx2"/>
    <property type="match status" value="1"/>
</dbReference>
<dbReference type="PANTHER" id="PTHR31559:SF0">
    <property type="entry name" value="PYRIDOXAL 5'-PHOSPHATE SYNTHASE SUBUNIT SNO1-RELATED"/>
    <property type="match status" value="1"/>
</dbReference>
<dbReference type="EMBL" id="AWUY01000170">
    <property type="protein sequence ID" value="ERJ75483.1"/>
    <property type="molecule type" value="Genomic_DNA"/>
</dbReference>
<evidence type="ECO:0000256" key="1">
    <source>
        <dbReference type="ARBA" id="ARBA00008345"/>
    </source>
</evidence>
<comment type="catalytic activity">
    <reaction evidence="6">
        <text>aldehydo-D-ribose 5-phosphate + D-glyceraldehyde 3-phosphate + L-glutamine = pyridoxal 5'-phosphate + L-glutamate + phosphate + 3 H2O + H(+)</text>
        <dbReference type="Rhea" id="RHEA:31507"/>
        <dbReference type="ChEBI" id="CHEBI:15377"/>
        <dbReference type="ChEBI" id="CHEBI:15378"/>
        <dbReference type="ChEBI" id="CHEBI:29985"/>
        <dbReference type="ChEBI" id="CHEBI:43474"/>
        <dbReference type="ChEBI" id="CHEBI:58273"/>
        <dbReference type="ChEBI" id="CHEBI:58359"/>
        <dbReference type="ChEBI" id="CHEBI:59776"/>
        <dbReference type="ChEBI" id="CHEBI:597326"/>
        <dbReference type="EC" id="4.3.3.6"/>
    </reaction>
</comment>
<dbReference type="InterPro" id="IPR002161">
    <property type="entry name" value="PdxT/SNO"/>
</dbReference>
<dbReference type="InterPro" id="IPR021196">
    <property type="entry name" value="PdxT/SNO_CS"/>
</dbReference>
<evidence type="ECO:0000256" key="6">
    <source>
        <dbReference type="HAMAP-Rule" id="MF_01615"/>
    </source>
</evidence>
<keyword evidence="6" id="KW-0663">Pyridoxal phosphate</keyword>
<name>A0ABN0NQZ1_9BACT</name>